<comment type="caution">
    <text evidence="12">The sequence shown here is derived from an EMBL/GenBank/DDBJ whole genome shotgun (WGS) entry which is preliminary data.</text>
</comment>
<comment type="subcellular location">
    <subcellularLocation>
        <location evidence="1 10">Nucleus</location>
    </subcellularLocation>
</comment>
<protein>
    <submittedName>
        <fullName evidence="12">E3 SUMO-protein ligase EGR2</fullName>
    </submittedName>
</protein>
<dbReference type="Pfam" id="PF11928">
    <property type="entry name" value="DUF3446"/>
    <property type="match status" value="1"/>
</dbReference>
<evidence type="ECO:0000256" key="8">
    <source>
        <dbReference type="ARBA" id="ARBA00023163"/>
    </source>
</evidence>
<evidence type="ECO:0000259" key="11">
    <source>
        <dbReference type="Pfam" id="PF11928"/>
    </source>
</evidence>
<evidence type="ECO:0000256" key="7">
    <source>
        <dbReference type="ARBA" id="ARBA00023125"/>
    </source>
</evidence>
<reference evidence="12" key="1">
    <citation type="submission" date="2020-07" db="EMBL/GenBank/DDBJ databases">
        <title>Clarias magur genome sequencing, assembly and annotation.</title>
        <authorList>
            <person name="Kushwaha B."/>
            <person name="Kumar R."/>
            <person name="Das P."/>
            <person name="Joshi C.G."/>
            <person name="Kumar D."/>
            <person name="Nagpure N.S."/>
            <person name="Pandey M."/>
            <person name="Agarwal S."/>
            <person name="Srivastava S."/>
            <person name="Singh M."/>
            <person name="Sahoo L."/>
            <person name="Jayasankar P."/>
            <person name="Meher P.K."/>
            <person name="Koringa P.G."/>
            <person name="Iquebal M.A."/>
            <person name="Das S.P."/>
            <person name="Bit A."/>
            <person name="Patnaik S."/>
            <person name="Patel N."/>
            <person name="Shah T.M."/>
            <person name="Hinsu A."/>
            <person name="Jena J.K."/>
        </authorList>
    </citation>
    <scope>NUCLEOTIDE SEQUENCE</scope>
    <source>
        <strain evidence="12">CIFAMagur01</strain>
        <tissue evidence="12">Testis</tissue>
    </source>
</reference>
<proteinExistence type="inferred from homology"/>
<dbReference type="Proteomes" id="UP000727407">
    <property type="component" value="Unassembled WGS sequence"/>
</dbReference>
<dbReference type="GO" id="GO:0003677">
    <property type="term" value="F:DNA binding"/>
    <property type="evidence" value="ECO:0007669"/>
    <property type="project" value="UniProtKB-KW"/>
</dbReference>
<keyword evidence="8 10" id="KW-0804">Transcription</keyword>
<accession>A0A8J4UP21</accession>
<organism evidence="12 13">
    <name type="scientific">Clarias magur</name>
    <name type="common">Asian catfish</name>
    <name type="synonym">Macropteronotus magur</name>
    <dbReference type="NCBI Taxonomy" id="1594786"/>
    <lineage>
        <taxon>Eukaryota</taxon>
        <taxon>Metazoa</taxon>
        <taxon>Chordata</taxon>
        <taxon>Craniata</taxon>
        <taxon>Vertebrata</taxon>
        <taxon>Euteleostomi</taxon>
        <taxon>Actinopterygii</taxon>
        <taxon>Neopterygii</taxon>
        <taxon>Teleostei</taxon>
        <taxon>Ostariophysi</taxon>
        <taxon>Siluriformes</taxon>
        <taxon>Clariidae</taxon>
        <taxon>Clarias</taxon>
    </lineage>
</organism>
<keyword evidence="2 10" id="KW-0479">Metal-binding</keyword>
<keyword evidence="4 10" id="KW-0863">Zinc-finger</keyword>
<evidence type="ECO:0000313" key="12">
    <source>
        <dbReference type="EMBL" id="KAF5900652.1"/>
    </source>
</evidence>
<keyword evidence="12" id="KW-0436">Ligase</keyword>
<keyword evidence="7 10" id="KW-0238">DNA-binding</keyword>
<evidence type="ECO:0000256" key="4">
    <source>
        <dbReference type="ARBA" id="ARBA00022771"/>
    </source>
</evidence>
<evidence type="ECO:0000256" key="5">
    <source>
        <dbReference type="ARBA" id="ARBA00022833"/>
    </source>
</evidence>
<name>A0A8J4UP21_CLAMG</name>
<dbReference type="OrthoDB" id="8197458at2759"/>
<evidence type="ECO:0000256" key="10">
    <source>
        <dbReference type="RuleBase" id="RU363046"/>
    </source>
</evidence>
<dbReference type="InterPro" id="IPR021849">
    <property type="entry name" value="EGR_N"/>
</dbReference>
<feature type="non-terminal residue" evidence="12">
    <location>
        <position position="1"/>
    </location>
</feature>
<gene>
    <name evidence="12" type="primary">krox20</name>
    <name evidence="12" type="ORF">DAT39_009638</name>
</gene>
<evidence type="ECO:0000256" key="1">
    <source>
        <dbReference type="ARBA" id="ARBA00004123"/>
    </source>
</evidence>
<evidence type="ECO:0000313" key="13">
    <source>
        <dbReference type="Proteomes" id="UP000727407"/>
    </source>
</evidence>
<evidence type="ECO:0000256" key="2">
    <source>
        <dbReference type="ARBA" id="ARBA00022723"/>
    </source>
</evidence>
<keyword evidence="6 10" id="KW-0805">Transcription regulation</keyword>
<evidence type="ECO:0000256" key="6">
    <source>
        <dbReference type="ARBA" id="ARBA00023015"/>
    </source>
</evidence>
<keyword evidence="13" id="KW-1185">Reference proteome</keyword>
<keyword evidence="3" id="KW-0677">Repeat</keyword>
<dbReference type="EMBL" id="QNUK01000130">
    <property type="protein sequence ID" value="KAF5900652.1"/>
    <property type="molecule type" value="Genomic_DNA"/>
</dbReference>
<evidence type="ECO:0000256" key="9">
    <source>
        <dbReference type="ARBA" id="ARBA00023242"/>
    </source>
</evidence>
<dbReference type="AlphaFoldDB" id="A0A8J4UP21"/>
<feature type="domain" description="Early growth response N-terminal" evidence="11">
    <location>
        <begin position="95"/>
        <end position="125"/>
    </location>
</feature>
<sequence length="125" mass="13084">MTAKTLEKSPVTLGGFVHPLSEGIYSLDDSTPLPASVAIFPNTDLGGHYDPITGISADGLVGGDMSAEKRALDLPYSSSFAQPAGPRSQTFTYMGKFSIDSQYPGSWNPEGVINIVSAGILGMTQ</sequence>
<dbReference type="GO" id="GO:0005634">
    <property type="term" value="C:nucleus"/>
    <property type="evidence" value="ECO:0007669"/>
    <property type="project" value="UniProtKB-SubCell"/>
</dbReference>
<keyword evidence="5 10" id="KW-0862">Zinc</keyword>
<keyword evidence="9 10" id="KW-0539">Nucleus</keyword>
<comment type="similarity">
    <text evidence="10">Belongs to the EGR C2H2-type zinc-finger protein family.</text>
</comment>
<dbReference type="GO" id="GO:0016874">
    <property type="term" value="F:ligase activity"/>
    <property type="evidence" value="ECO:0007669"/>
    <property type="project" value="UniProtKB-KW"/>
</dbReference>
<evidence type="ECO:0000256" key="3">
    <source>
        <dbReference type="ARBA" id="ARBA00022737"/>
    </source>
</evidence>
<dbReference type="GO" id="GO:0008270">
    <property type="term" value="F:zinc ion binding"/>
    <property type="evidence" value="ECO:0007669"/>
    <property type="project" value="UniProtKB-KW"/>
</dbReference>